<dbReference type="STRING" id="6184.A0A430Q4F6"/>
<organism evidence="3 4">
    <name type="scientific">Schistosoma bovis</name>
    <name type="common">Blood fluke</name>
    <dbReference type="NCBI Taxonomy" id="6184"/>
    <lineage>
        <taxon>Eukaryota</taxon>
        <taxon>Metazoa</taxon>
        <taxon>Spiralia</taxon>
        <taxon>Lophotrochozoa</taxon>
        <taxon>Platyhelminthes</taxon>
        <taxon>Trematoda</taxon>
        <taxon>Digenea</taxon>
        <taxon>Strigeidida</taxon>
        <taxon>Schistosomatoidea</taxon>
        <taxon>Schistosomatidae</taxon>
        <taxon>Schistosoma</taxon>
    </lineage>
</organism>
<dbReference type="InterPro" id="IPR015943">
    <property type="entry name" value="WD40/YVTN_repeat-like_dom_sf"/>
</dbReference>
<dbReference type="InterPro" id="IPR036322">
    <property type="entry name" value="WD40_repeat_dom_sf"/>
</dbReference>
<keyword evidence="4" id="KW-1185">Reference proteome</keyword>
<dbReference type="Proteomes" id="UP000290809">
    <property type="component" value="Unassembled WGS sequence"/>
</dbReference>
<proteinExistence type="predicted"/>
<dbReference type="Pfam" id="PF00400">
    <property type="entry name" value="WD40"/>
    <property type="match status" value="1"/>
</dbReference>
<name>A0A430Q4F6_SCHBO</name>
<feature type="repeat" description="WD" evidence="2">
    <location>
        <begin position="180"/>
        <end position="221"/>
    </location>
</feature>
<comment type="function">
    <text evidence="1">Negatively regulates the PAK1 kinase. PAK1 is a member of the PAK kinase family, which has been shown to play a positive role in the regulation of signaling pathways involving MAPK8 and RELA. PAK1 exists as an inactive homodimer, which is activated by binding of small GTPases such as CDC42 to an N-terminal regulatory domain. PAK1IP1 also binds to the N-terminus of PAK1, and inhibits the specific activation of PAK1 by CDC42. May be involved in ribosomal large subunit assembly.</text>
</comment>
<dbReference type="SUPFAM" id="SSF50978">
    <property type="entry name" value="WD40 repeat-like"/>
    <property type="match status" value="1"/>
</dbReference>
<dbReference type="EMBL" id="QMKO01002778">
    <property type="protein sequence ID" value="RTG82580.1"/>
    <property type="molecule type" value="Genomic_DNA"/>
</dbReference>
<dbReference type="AlphaFoldDB" id="A0A430Q4F6"/>
<dbReference type="PANTHER" id="PTHR44675">
    <property type="entry name" value="PAK1 INTERACTING PROTEIN 1"/>
    <property type="match status" value="1"/>
</dbReference>
<dbReference type="SMART" id="SM00320">
    <property type="entry name" value="WD40"/>
    <property type="match status" value="3"/>
</dbReference>
<dbReference type="InterPro" id="IPR001680">
    <property type="entry name" value="WD40_rpt"/>
</dbReference>
<evidence type="ECO:0000256" key="2">
    <source>
        <dbReference type="PROSITE-ProRule" id="PRU00221"/>
    </source>
</evidence>
<evidence type="ECO:0000313" key="4">
    <source>
        <dbReference type="Proteomes" id="UP000290809"/>
    </source>
</evidence>
<protein>
    <submittedName>
        <fullName evidence="3">Protein MAK11</fullName>
    </submittedName>
</protein>
<dbReference type="InterPro" id="IPR051959">
    <property type="entry name" value="PAK1-Kinase_Regulator"/>
</dbReference>
<reference evidence="3 4" key="1">
    <citation type="journal article" date="2019" name="PLoS Pathog.">
        <title>Genome sequence of the bovine parasite Schistosoma bovis Tanzania.</title>
        <authorList>
            <person name="Oey H."/>
            <person name="Zakrzewski M."/>
            <person name="Gobert G."/>
            <person name="Gravermann K."/>
            <person name="Stoye J."/>
            <person name="Jones M."/>
            <person name="Mcmanus D."/>
            <person name="Krause L."/>
        </authorList>
    </citation>
    <scope>NUCLEOTIDE SEQUENCE [LARGE SCALE GENOMIC DNA]</scope>
    <source>
        <strain evidence="3 4">TAN1997</strain>
    </source>
</reference>
<keyword evidence="2" id="KW-0853">WD repeat</keyword>
<evidence type="ECO:0000256" key="1">
    <source>
        <dbReference type="ARBA" id="ARBA00045213"/>
    </source>
</evidence>
<accession>A0A430Q4F6</accession>
<dbReference type="Gene3D" id="2.130.10.10">
    <property type="entry name" value="YVTN repeat-like/Quinoprotein amine dehydrogenase"/>
    <property type="match status" value="1"/>
</dbReference>
<dbReference type="PROSITE" id="PS50294">
    <property type="entry name" value="WD_REPEATS_REGION"/>
    <property type="match status" value="1"/>
</dbReference>
<gene>
    <name evidence="3" type="ORF">DC041_0002838</name>
</gene>
<dbReference type="PANTHER" id="PTHR44675:SF1">
    <property type="entry name" value="P21-ACTIVATED PROTEIN KINASE-INTERACTING PROTEIN 1"/>
    <property type="match status" value="1"/>
</dbReference>
<sequence>MYAALKGKSCIVLIKDKLYNEIILAVALELKIPYQNISCTMFSVLVSCGTYDGSVFTLEYLHDTIDIAGPKLLKPLFIDPTAHPSPVTTVATKDDVVISGSSDEIIQVFSVHTKTRVGALEMHVGTIRQLKFITESHDSTYCHFFSAGDDGCIGIWRCETPGGKLTKCPHPSAWECIRQIRRHKGSVQSIAVHPSNRCLFSISADKTFRVWNLLRGRQAYAVRLKNLANEANKISMSPTGNRLLFIWPNKFEMIDLVSESQTSPDTIKNEAFILGSVQFSNPPTSDPTFFSEDDELCNQKSPDPLFAYVMVGIDASLTLIKFNVRNNASESWTPKITSKVVLPGKRIKFIQVLHWPSHVEEKEPMCSGRSRLVVVVTTEADGSHVRGYAVNLNSTDILEPGRSFIPLFTYDIPSARITALAATWTSTSSMHHSEV</sequence>
<dbReference type="PROSITE" id="PS50082">
    <property type="entry name" value="WD_REPEATS_2"/>
    <property type="match status" value="1"/>
</dbReference>
<evidence type="ECO:0000313" key="3">
    <source>
        <dbReference type="EMBL" id="RTG82580.1"/>
    </source>
</evidence>
<comment type="caution">
    <text evidence="3">The sequence shown here is derived from an EMBL/GenBank/DDBJ whole genome shotgun (WGS) entry which is preliminary data.</text>
</comment>